<dbReference type="Pfam" id="PF18962">
    <property type="entry name" value="Por_Secre_tail"/>
    <property type="match status" value="1"/>
</dbReference>
<dbReference type="STRING" id="945713.IALB_2909"/>
<evidence type="ECO:0000256" key="1">
    <source>
        <dbReference type="SAM" id="SignalP"/>
    </source>
</evidence>
<reference evidence="3 4" key="1">
    <citation type="journal article" date="2012" name="Front. Microbiol.">
        <title>Complete genome of Ignavibacterium album, a metabolically versatile, flagellated, facultative anaerobe from the phylum Chlorobi.</title>
        <authorList>
            <person name="Liu Z."/>
            <person name="Frigaard N.-U."/>
            <person name="Vogl K."/>
            <person name="Iino T."/>
            <person name="Ohkuma M."/>
            <person name="Overmann J."/>
            <person name="Bryant D.A."/>
        </authorList>
    </citation>
    <scope>NUCLEOTIDE SEQUENCE [LARGE SCALE GENOMIC DNA]</scope>
    <source>
        <strain evidence="4">DSM 19864 / JCM 16511 / NBRC 101810 / Mat9-16</strain>
    </source>
</reference>
<evidence type="ECO:0000313" key="3">
    <source>
        <dbReference type="EMBL" id="AFH50612.1"/>
    </source>
</evidence>
<organism evidence="3 4">
    <name type="scientific">Ignavibacterium album (strain DSM 19864 / JCM 16511 / NBRC 101810 / Mat9-16)</name>
    <dbReference type="NCBI Taxonomy" id="945713"/>
    <lineage>
        <taxon>Bacteria</taxon>
        <taxon>Pseudomonadati</taxon>
        <taxon>Ignavibacteriota</taxon>
        <taxon>Ignavibacteria</taxon>
        <taxon>Ignavibacteriales</taxon>
        <taxon>Ignavibacteriaceae</taxon>
        <taxon>Ignavibacterium</taxon>
    </lineage>
</organism>
<evidence type="ECO:0000313" key="4">
    <source>
        <dbReference type="Proteomes" id="UP000007394"/>
    </source>
</evidence>
<dbReference type="InterPro" id="IPR026444">
    <property type="entry name" value="Secre_tail"/>
</dbReference>
<dbReference type="KEGG" id="ial:IALB_2909"/>
<accession>I0ANQ5</accession>
<dbReference type="eggNOG" id="COG1404">
    <property type="taxonomic scope" value="Bacteria"/>
</dbReference>
<protein>
    <submittedName>
        <fullName evidence="3">Peptidase S8/S53 subtilisin kexin sedolisin</fullName>
    </submittedName>
</protein>
<feature type="domain" description="Secretion system C-terminal sorting" evidence="2">
    <location>
        <begin position="288"/>
        <end position="363"/>
    </location>
</feature>
<dbReference type="RefSeq" id="WP_014561751.1">
    <property type="nucleotide sequence ID" value="NC_017464.1"/>
</dbReference>
<dbReference type="HOGENOM" id="CLU_756014_0_0_10"/>
<dbReference type="NCBIfam" id="TIGR04183">
    <property type="entry name" value="Por_Secre_tail"/>
    <property type="match status" value="1"/>
</dbReference>
<dbReference type="Proteomes" id="UP000007394">
    <property type="component" value="Chromosome"/>
</dbReference>
<gene>
    <name evidence="3" type="ordered locus">IALB_2909</name>
</gene>
<dbReference type="Gene3D" id="2.60.40.4070">
    <property type="match status" value="1"/>
</dbReference>
<proteinExistence type="predicted"/>
<evidence type="ECO:0000259" key="2">
    <source>
        <dbReference type="Pfam" id="PF18962"/>
    </source>
</evidence>
<name>I0ANQ5_IGNAJ</name>
<sequence>MKNFTFFLFVFLIGFADVFAQATFSTGQIDVNVSTYGRIRLLTTGDQVRHLQRASALVGVGPNAVWDYQNDADVEVPTTLVSNPQLSDYEITGSYNNAYSGLSPDVLVNYNVYGWNNTKYMILKMTIKNRETSAINAKIGLDIIPELDQTYGNDTVTYLLANGIIRFHRGGARNMGVKLLSHNLHSLISFEWFSGYTVDTNYWNWLNYGSIQNQYPSGVEGPVTIPSQSFVNLNPNDSITVFYAFAIGENESEIIAAISEAQTKYSTVLSVDNKISEIPTGYSLEQNYPNPFNPNTKIQFSVSKAQSVSLKVFDVLGNEIATLVNEELTPGIYEYNFDASNLSSGVYYYKLQSGSYSETKKMILMR</sequence>
<feature type="signal peptide" evidence="1">
    <location>
        <begin position="1"/>
        <end position="22"/>
    </location>
</feature>
<feature type="chain" id="PRO_5003623899" evidence="1">
    <location>
        <begin position="23"/>
        <end position="366"/>
    </location>
</feature>
<keyword evidence="1" id="KW-0732">Signal</keyword>
<dbReference type="AlphaFoldDB" id="I0ANQ5"/>
<keyword evidence="4" id="KW-1185">Reference proteome</keyword>
<dbReference type="EMBL" id="CP003418">
    <property type="protein sequence ID" value="AFH50612.1"/>
    <property type="molecule type" value="Genomic_DNA"/>
</dbReference>